<accession>A0A9P6LRG6</accession>
<dbReference type="EMBL" id="JAAAHW010012122">
    <property type="protein sequence ID" value="KAF9915679.1"/>
    <property type="molecule type" value="Genomic_DNA"/>
</dbReference>
<dbReference type="OrthoDB" id="2426929at2759"/>
<evidence type="ECO:0000256" key="1">
    <source>
        <dbReference type="SAM" id="MobiDB-lite"/>
    </source>
</evidence>
<dbReference type="AlphaFoldDB" id="A0A9P6LRG6"/>
<organism evidence="2 3">
    <name type="scientific">Modicella reniformis</name>
    <dbReference type="NCBI Taxonomy" id="1440133"/>
    <lineage>
        <taxon>Eukaryota</taxon>
        <taxon>Fungi</taxon>
        <taxon>Fungi incertae sedis</taxon>
        <taxon>Mucoromycota</taxon>
        <taxon>Mortierellomycotina</taxon>
        <taxon>Mortierellomycetes</taxon>
        <taxon>Mortierellales</taxon>
        <taxon>Mortierellaceae</taxon>
        <taxon>Modicella</taxon>
    </lineage>
</organism>
<feature type="compositionally biased region" description="Acidic residues" evidence="1">
    <location>
        <begin position="78"/>
        <end position="87"/>
    </location>
</feature>
<protein>
    <submittedName>
        <fullName evidence="2">Uncharacterized protein</fullName>
    </submittedName>
</protein>
<name>A0A9P6LRG6_9FUNG</name>
<keyword evidence="3" id="KW-1185">Reference proteome</keyword>
<feature type="non-terminal residue" evidence="2">
    <location>
        <position position="87"/>
    </location>
</feature>
<evidence type="ECO:0000313" key="3">
    <source>
        <dbReference type="Proteomes" id="UP000749646"/>
    </source>
</evidence>
<sequence>MVSMEQQVDINEEEMRVNGRLFQDALDWARFLDGTRRLGGTNLFITLRRLFLADHKNKNSHGNKANGNENEKGNNNNNDDDDDDNDD</sequence>
<proteinExistence type="predicted"/>
<dbReference type="Proteomes" id="UP000749646">
    <property type="component" value="Unassembled WGS sequence"/>
</dbReference>
<feature type="compositionally biased region" description="Low complexity" evidence="1">
    <location>
        <begin position="63"/>
        <end position="77"/>
    </location>
</feature>
<reference evidence="2" key="1">
    <citation type="journal article" date="2020" name="Fungal Divers.">
        <title>Resolving the Mortierellaceae phylogeny through synthesis of multi-gene phylogenetics and phylogenomics.</title>
        <authorList>
            <person name="Vandepol N."/>
            <person name="Liber J."/>
            <person name="Desiro A."/>
            <person name="Na H."/>
            <person name="Kennedy M."/>
            <person name="Barry K."/>
            <person name="Grigoriev I.V."/>
            <person name="Miller A.N."/>
            <person name="O'Donnell K."/>
            <person name="Stajich J.E."/>
            <person name="Bonito G."/>
        </authorList>
    </citation>
    <scope>NUCLEOTIDE SEQUENCE</scope>
    <source>
        <strain evidence="2">MES-2147</strain>
    </source>
</reference>
<gene>
    <name evidence="2" type="ORF">BGZ65_000641</name>
</gene>
<comment type="caution">
    <text evidence="2">The sequence shown here is derived from an EMBL/GenBank/DDBJ whole genome shotgun (WGS) entry which is preliminary data.</text>
</comment>
<feature type="region of interest" description="Disordered" evidence="1">
    <location>
        <begin position="57"/>
        <end position="87"/>
    </location>
</feature>
<evidence type="ECO:0000313" key="2">
    <source>
        <dbReference type="EMBL" id="KAF9915679.1"/>
    </source>
</evidence>